<proteinExistence type="predicted"/>
<comment type="caution">
    <text evidence="1">The sequence shown here is derived from an EMBL/GenBank/DDBJ whole genome shotgun (WGS) entry which is preliminary data.</text>
</comment>
<name>A0ACC1IYG2_9FUNG</name>
<reference evidence="1" key="1">
    <citation type="submission" date="2022-07" db="EMBL/GenBank/DDBJ databases">
        <title>Phylogenomic reconstructions and comparative analyses of Kickxellomycotina fungi.</title>
        <authorList>
            <person name="Reynolds N.K."/>
            <person name="Stajich J.E."/>
            <person name="Barry K."/>
            <person name="Grigoriev I.V."/>
            <person name="Crous P."/>
            <person name="Smith M.E."/>
        </authorList>
    </citation>
    <scope>NUCLEOTIDE SEQUENCE</scope>
    <source>
        <strain evidence="1">NRRL 5244</strain>
    </source>
</reference>
<organism evidence="1 2">
    <name type="scientific">Linderina macrospora</name>
    <dbReference type="NCBI Taxonomy" id="4868"/>
    <lineage>
        <taxon>Eukaryota</taxon>
        <taxon>Fungi</taxon>
        <taxon>Fungi incertae sedis</taxon>
        <taxon>Zoopagomycota</taxon>
        <taxon>Kickxellomycotina</taxon>
        <taxon>Kickxellomycetes</taxon>
        <taxon>Kickxellales</taxon>
        <taxon>Kickxellaceae</taxon>
        <taxon>Linderina</taxon>
    </lineage>
</organism>
<accession>A0ACC1IYG2</accession>
<dbReference type="EMBL" id="JANBPW010006368">
    <property type="protein sequence ID" value="KAJ1930715.1"/>
    <property type="molecule type" value="Genomic_DNA"/>
</dbReference>
<feature type="non-terminal residue" evidence="1">
    <location>
        <position position="280"/>
    </location>
</feature>
<gene>
    <name evidence="1" type="ORF">FBU59_006948</name>
</gene>
<evidence type="ECO:0000313" key="1">
    <source>
        <dbReference type="EMBL" id="KAJ1930715.1"/>
    </source>
</evidence>
<feature type="non-terminal residue" evidence="1">
    <location>
        <position position="1"/>
    </location>
</feature>
<keyword evidence="2" id="KW-1185">Reference proteome</keyword>
<dbReference type="Proteomes" id="UP001150603">
    <property type="component" value="Unassembled WGS sequence"/>
</dbReference>
<evidence type="ECO:0000313" key="2">
    <source>
        <dbReference type="Proteomes" id="UP001150603"/>
    </source>
</evidence>
<protein>
    <submittedName>
        <fullName evidence="1">Uncharacterized protein</fullName>
    </submittedName>
</protein>
<sequence length="280" mass="32729">PRLLRCWANTGRVSLARRSLTPNTRSRLRARCFWHMCRHPRSRSRTGACSSVTRMLSWRCATRQLLSPVDSRSTGPQEPRWRRWPDRAITRTAISRASASCPQWRPAIKAPRVGRLTARIRSAAGISRELSMGFRVDSVGCAHVAVPRNQLRLWRCASEWRTLCSANWTVCLGPRSTCTSSSTSIRRHPWPIVKARRRTILRRSRSSRLHRRLIGGTRRSRRAISISSRSHWSRWQTIMCRFAWLRVARRRLMSCRRLSARRRCLVENRWIGCIWKRGGR</sequence>